<comment type="caution">
    <text evidence="1">The sequence shown here is derived from an EMBL/GenBank/DDBJ whole genome shotgun (WGS) entry which is preliminary data.</text>
</comment>
<dbReference type="GeneID" id="78381072"/>
<evidence type="ECO:0000313" key="2">
    <source>
        <dbReference type="Proteomes" id="UP000028640"/>
    </source>
</evidence>
<evidence type="ECO:0000313" key="1">
    <source>
        <dbReference type="EMBL" id="KFC85625.1"/>
    </source>
</evidence>
<organism evidence="1 2">
    <name type="scientific">Ewingella americana (strain ATCC 33852 / DSM 4580 / CCUG 14506 / JCM 5911 / LMG 7869 / NCTC 12157 / CDC 1468-78)</name>
    <dbReference type="NCBI Taxonomy" id="910964"/>
    <lineage>
        <taxon>Bacteria</taxon>
        <taxon>Pseudomonadati</taxon>
        <taxon>Pseudomonadota</taxon>
        <taxon>Gammaproteobacteria</taxon>
        <taxon>Enterobacterales</taxon>
        <taxon>Yersiniaceae</taxon>
        <taxon>Ewingella</taxon>
    </lineage>
</organism>
<dbReference type="eggNOG" id="COG3155">
    <property type="taxonomic scope" value="Bacteria"/>
</dbReference>
<dbReference type="AlphaFoldDB" id="A0A085GPI0"/>
<dbReference type="PANTHER" id="PTHR10224:SF12">
    <property type="entry name" value="GLYOXALASE ELBB"/>
    <property type="match status" value="1"/>
</dbReference>
<dbReference type="Gene3D" id="3.40.50.880">
    <property type="match status" value="1"/>
</dbReference>
<name>A0A085GPI0_EWIA3</name>
<dbReference type="EMBL" id="JMPJ01000017">
    <property type="protein sequence ID" value="KFC85625.1"/>
    <property type="molecule type" value="Genomic_DNA"/>
</dbReference>
<protein>
    <submittedName>
        <fullName evidence="1">Lycopene biosynthesis-enhancing protein</fullName>
    </submittedName>
</protein>
<dbReference type="OrthoDB" id="5605062at2"/>
<reference evidence="1 2" key="1">
    <citation type="submission" date="2014-05" db="EMBL/GenBank/DDBJ databases">
        <title>ATOL: Assembling a taxonomically balanced genome-scale reconstruction of the evolutionary history of the Enterobacteriaceae.</title>
        <authorList>
            <person name="Plunkett G.III."/>
            <person name="Neeno-Eckwall E.C."/>
            <person name="Glasner J.D."/>
            <person name="Perna N.T."/>
        </authorList>
    </citation>
    <scope>NUCLEOTIDE SEQUENCE [LARGE SCALE GENOMIC DNA]</scope>
    <source>
        <strain evidence="1 2">ATCC 33852</strain>
    </source>
</reference>
<dbReference type="SUPFAM" id="SSF52317">
    <property type="entry name" value="Class I glutamine amidotransferase-like"/>
    <property type="match status" value="1"/>
</dbReference>
<proteinExistence type="predicted"/>
<keyword evidence="2" id="KW-1185">Reference proteome</keyword>
<dbReference type="STRING" id="910964.GEAM_0097"/>
<sequence length="217" mass="23895">MQVMGVFLCSSDFSNGTEFSDAFLTVCSVKKHTAKALFIVADDSERAVIKDLIEKCNVSFTANEKKSSYFDDYEIISLKESVPELLSSLIFSGGFGVINQLTSFEKDGNDYMIDEQLFTLVSEIHKQRKPIGFVSQSSLLAPKLFDTSIRVTLGNDADRAELLDAIGAEPVFCPADDIVVNMEMRIVSTPGCLSDDSDTQAALGIDKLVRCVMEWSE</sequence>
<gene>
    <name evidence="1" type="ORF">GEAM_0097</name>
</gene>
<dbReference type="PANTHER" id="PTHR10224">
    <property type="entry name" value="ES1 PROTEIN HOMOLOG, MITOCHONDRIAL"/>
    <property type="match status" value="1"/>
</dbReference>
<dbReference type="Proteomes" id="UP000028640">
    <property type="component" value="Unassembled WGS sequence"/>
</dbReference>
<accession>A0A085GPI0</accession>
<dbReference type="RefSeq" id="WP_034786732.1">
    <property type="nucleotide sequence ID" value="NZ_JMPJ01000017.1"/>
</dbReference>
<dbReference type="InterPro" id="IPR029062">
    <property type="entry name" value="Class_I_gatase-like"/>
</dbReference>